<dbReference type="EMBL" id="OZ035823">
    <property type="protein sequence ID" value="CAL1567826.1"/>
    <property type="molecule type" value="Genomic_DNA"/>
</dbReference>
<organism evidence="1 2">
    <name type="scientific">Knipowitschia caucasica</name>
    <name type="common">Caucasian dwarf goby</name>
    <name type="synonym">Pomatoschistus caucasicus</name>
    <dbReference type="NCBI Taxonomy" id="637954"/>
    <lineage>
        <taxon>Eukaryota</taxon>
        <taxon>Metazoa</taxon>
        <taxon>Chordata</taxon>
        <taxon>Craniata</taxon>
        <taxon>Vertebrata</taxon>
        <taxon>Euteleostomi</taxon>
        <taxon>Actinopterygii</taxon>
        <taxon>Neopterygii</taxon>
        <taxon>Teleostei</taxon>
        <taxon>Neoteleostei</taxon>
        <taxon>Acanthomorphata</taxon>
        <taxon>Gobiaria</taxon>
        <taxon>Gobiiformes</taxon>
        <taxon>Gobioidei</taxon>
        <taxon>Gobiidae</taxon>
        <taxon>Gobiinae</taxon>
        <taxon>Knipowitschia</taxon>
    </lineage>
</organism>
<evidence type="ECO:0000313" key="1">
    <source>
        <dbReference type="EMBL" id="CAL1567826.1"/>
    </source>
</evidence>
<gene>
    <name evidence="1" type="ORF">KC01_LOCUS572</name>
</gene>
<dbReference type="AlphaFoldDB" id="A0AAV2IRL1"/>
<proteinExistence type="predicted"/>
<protein>
    <submittedName>
        <fullName evidence="1">Uncharacterized protein</fullName>
    </submittedName>
</protein>
<name>A0AAV2IRL1_KNICA</name>
<evidence type="ECO:0000313" key="2">
    <source>
        <dbReference type="Proteomes" id="UP001497482"/>
    </source>
</evidence>
<reference evidence="1 2" key="1">
    <citation type="submission" date="2024-04" db="EMBL/GenBank/DDBJ databases">
        <authorList>
            <person name="Waldvogel A.-M."/>
            <person name="Schoenle A."/>
        </authorList>
    </citation>
    <scope>NUCLEOTIDE SEQUENCE [LARGE SCALE GENOMIC DNA]</scope>
</reference>
<keyword evidence="2" id="KW-1185">Reference proteome</keyword>
<sequence length="80" mass="8315">MVSLGNPWCQKQSTVQYQGFGGSGPPCSTGSAGDYTPLQFGSGSAPIISCSLGGAPWGVNGKLLWKTLRLKVTLCLIILI</sequence>
<accession>A0AAV2IRL1</accession>
<dbReference type="Proteomes" id="UP001497482">
    <property type="component" value="Chromosome 1"/>
</dbReference>